<gene>
    <name evidence="1" type="ORF">DPMN_104415</name>
</gene>
<dbReference type="Proteomes" id="UP000828390">
    <property type="component" value="Unassembled WGS sequence"/>
</dbReference>
<dbReference type="EMBL" id="JAIWYP010000004">
    <property type="protein sequence ID" value="KAH3831153.1"/>
    <property type="molecule type" value="Genomic_DNA"/>
</dbReference>
<reference evidence="1" key="1">
    <citation type="journal article" date="2019" name="bioRxiv">
        <title>The Genome of the Zebra Mussel, Dreissena polymorpha: A Resource for Invasive Species Research.</title>
        <authorList>
            <person name="McCartney M.A."/>
            <person name="Auch B."/>
            <person name="Kono T."/>
            <person name="Mallez S."/>
            <person name="Zhang Y."/>
            <person name="Obille A."/>
            <person name="Becker A."/>
            <person name="Abrahante J.E."/>
            <person name="Garbe J."/>
            <person name="Badalamenti J.P."/>
            <person name="Herman A."/>
            <person name="Mangelson H."/>
            <person name="Liachko I."/>
            <person name="Sullivan S."/>
            <person name="Sone E.D."/>
            <person name="Koren S."/>
            <person name="Silverstein K.A.T."/>
            <person name="Beckman K.B."/>
            <person name="Gohl D.M."/>
        </authorList>
    </citation>
    <scope>NUCLEOTIDE SEQUENCE</scope>
    <source>
        <strain evidence="1">Duluth1</strain>
        <tissue evidence="1">Whole animal</tissue>
    </source>
</reference>
<evidence type="ECO:0000313" key="1">
    <source>
        <dbReference type="EMBL" id="KAH3831153.1"/>
    </source>
</evidence>
<dbReference type="AlphaFoldDB" id="A0A9D4K309"/>
<sequence>MFDITRDLLGMFILPEHIPNSITDLLKLDVTDRNIQKLDRDLGVGKYAFTDLNKARLDKRCKYWTAKLYTDLRTGFIMAAKKMLSPPLGNITLRRPAALDPNWPITVRPQHL</sequence>
<organism evidence="1 2">
    <name type="scientific">Dreissena polymorpha</name>
    <name type="common">Zebra mussel</name>
    <name type="synonym">Mytilus polymorpha</name>
    <dbReference type="NCBI Taxonomy" id="45954"/>
    <lineage>
        <taxon>Eukaryota</taxon>
        <taxon>Metazoa</taxon>
        <taxon>Spiralia</taxon>
        <taxon>Lophotrochozoa</taxon>
        <taxon>Mollusca</taxon>
        <taxon>Bivalvia</taxon>
        <taxon>Autobranchia</taxon>
        <taxon>Heteroconchia</taxon>
        <taxon>Euheterodonta</taxon>
        <taxon>Imparidentia</taxon>
        <taxon>Neoheterodontei</taxon>
        <taxon>Myida</taxon>
        <taxon>Dreissenoidea</taxon>
        <taxon>Dreissenidae</taxon>
        <taxon>Dreissena</taxon>
    </lineage>
</organism>
<evidence type="ECO:0000313" key="2">
    <source>
        <dbReference type="Proteomes" id="UP000828390"/>
    </source>
</evidence>
<comment type="caution">
    <text evidence="1">The sequence shown here is derived from an EMBL/GenBank/DDBJ whole genome shotgun (WGS) entry which is preliminary data.</text>
</comment>
<proteinExistence type="predicted"/>
<accession>A0A9D4K309</accession>
<protein>
    <submittedName>
        <fullName evidence="1">Uncharacterized protein</fullName>
    </submittedName>
</protein>
<reference evidence="1" key="2">
    <citation type="submission" date="2020-11" db="EMBL/GenBank/DDBJ databases">
        <authorList>
            <person name="McCartney M.A."/>
            <person name="Auch B."/>
            <person name="Kono T."/>
            <person name="Mallez S."/>
            <person name="Becker A."/>
            <person name="Gohl D.M."/>
            <person name="Silverstein K.A.T."/>
            <person name="Koren S."/>
            <person name="Bechman K.B."/>
            <person name="Herman A."/>
            <person name="Abrahante J.E."/>
            <person name="Garbe J."/>
        </authorList>
    </citation>
    <scope>NUCLEOTIDE SEQUENCE</scope>
    <source>
        <strain evidence="1">Duluth1</strain>
        <tissue evidence="1">Whole animal</tissue>
    </source>
</reference>
<name>A0A9D4K309_DREPO</name>
<keyword evidence="2" id="KW-1185">Reference proteome</keyword>